<accession>A0A8C2SVT5</accession>
<proteinExistence type="predicted"/>
<organism evidence="1 2">
    <name type="scientific">Coturnix japonica</name>
    <name type="common">Japanese quail</name>
    <name type="synonym">Coturnix coturnix japonica</name>
    <dbReference type="NCBI Taxonomy" id="93934"/>
    <lineage>
        <taxon>Eukaryota</taxon>
        <taxon>Metazoa</taxon>
        <taxon>Chordata</taxon>
        <taxon>Craniata</taxon>
        <taxon>Vertebrata</taxon>
        <taxon>Euteleostomi</taxon>
        <taxon>Archelosauria</taxon>
        <taxon>Archosauria</taxon>
        <taxon>Dinosauria</taxon>
        <taxon>Saurischia</taxon>
        <taxon>Theropoda</taxon>
        <taxon>Coelurosauria</taxon>
        <taxon>Aves</taxon>
        <taxon>Neognathae</taxon>
        <taxon>Galloanserae</taxon>
        <taxon>Galliformes</taxon>
        <taxon>Phasianidae</taxon>
        <taxon>Perdicinae</taxon>
        <taxon>Coturnix</taxon>
    </lineage>
</organism>
<dbReference type="Ensembl" id="ENSCJPT00005006619.1">
    <property type="protein sequence ID" value="ENSCJPP00005003798.1"/>
    <property type="gene ID" value="ENSCJPG00005003916.1"/>
</dbReference>
<dbReference type="AlphaFoldDB" id="A0A8C2SVT5"/>
<sequence>FAGPTPSSQHCRILVLAVCIVHPIPKGHVRFTFVPSACHVTELWRKPISSNGLRNHCSLQQQEGEGSCHLLMLCGQTDCFSITALFFKEHHIMRVGKTYGWPIWRYFIKLVNFL</sequence>
<protein>
    <submittedName>
        <fullName evidence="1">Uncharacterized protein</fullName>
    </submittedName>
</protein>
<reference evidence="1" key="2">
    <citation type="submission" date="2025-08" db="UniProtKB">
        <authorList>
            <consortium name="Ensembl"/>
        </authorList>
    </citation>
    <scope>IDENTIFICATION</scope>
</reference>
<reference evidence="1" key="3">
    <citation type="submission" date="2025-09" db="UniProtKB">
        <authorList>
            <consortium name="Ensembl"/>
        </authorList>
    </citation>
    <scope>IDENTIFICATION</scope>
</reference>
<evidence type="ECO:0000313" key="1">
    <source>
        <dbReference type="Ensembl" id="ENSCJPP00005003798.1"/>
    </source>
</evidence>
<name>A0A8C2SVT5_COTJA</name>
<dbReference type="Proteomes" id="UP000694412">
    <property type="component" value="Chromosome 3"/>
</dbReference>
<reference evidence="1" key="1">
    <citation type="submission" date="2015-11" db="EMBL/GenBank/DDBJ databases">
        <authorList>
            <consortium name="International Coturnix japonica Genome Analysis Consortium"/>
            <person name="Warren W."/>
            <person name="Burt D.W."/>
            <person name="Antin P.B."/>
            <person name="Lanford R."/>
            <person name="Gros J."/>
            <person name="Wilson R.K."/>
        </authorList>
    </citation>
    <scope>NUCLEOTIDE SEQUENCE [LARGE SCALE GENOMIC DNA]</scope>
</reference>
<keyword evidence="2" id="KW-1185">Reference proteome</keyword>
<evidence type="ECO:0000313" key="2">
    <source>
        <dbReference type="Proteomes" id="UP000694412"/>
    </source>
</evidence>